<protein>
    <submittedName>
        <fullName evidence="7">Uncharacterized protein</fullName>
    </submittedName>
</protein>
<feature type="domain" description="Calponin-homology (CH)" evidence="5">
    <location>
        <begin position="520"/>
        <end position="628"/>
    </location>
</feature>
<evidence type="ECO:0000259" key="6">
    <source>
        <dbReference type="PROSITE" id="PS50211"/>
    </source>
</evidence>
<dbReference type="PROSITE" id="PS50211">
    <property type="entry name" value="DENN"/>
    <property type="match status" value="1"/>
</dbReference>
<comment type="subunit">
    <text evidence="1">Interacts with F-actin.</text>
</comment>
<feature type="compositionally biased region" description="Polar residues" evidence="4">
    <location>
        <begin position="1071"/>
        <end position="1080"/>
    </location>
</feature>
<feature type="domain" description="Calponin-homology (CH)" evidence="5">
    <location>
        <begin position="276"/>
        <end position="379"/>
    </location>
</feature>
<dbReference type="Pfam" id="PF02141">
    <property type="entry name" value="DENN"/>
    <property type="match status" value="1"/>
</dbReference>
<name>A0ABP0XB47_9BRYO</name>
<dbReference type="Gene3D" id="3.30.450.200">
    <property type="match status" value="1"/>
</dbReference>
<dbReference type="SMART" id="SM00800">
    <property type="entry name" value="uDENN"/>
    <property type="match status" value="1"/>
</dbReference>
<keyword evidence="2" id="KW-0677">Repeat</keyword>
<dbReference type="InterPro" id="IPR039959">
    <property type="entry name" value="Fimbrin/Plastin"/>
</dbReference>
<gene>
    <name evidence="7" type="ORF">CSSPJE1EN1_LOCUS20273</name>
</gene>
<dbReference type="SMART" id="SM00033">
    <property type="entry name" value="CH"/>
    <property type="match status" value="4"/>
</dbReference>
<organism evidence="7 8">
    <name type="scientific">Sphagnum jensenii</name>
    <dbReference type="NCBI Taxonomy" id="128206"/>
    <lineage>
        <taxon>Eukaryota</taxon>
        <taxon>Viridiplantae</taxon>
        <taxon>Streptophyta</taxon>
        <taxon>Embryophyta</taxon>
        <taxon>Bryophyta</taxon>
        <taxon>Sphagnophytina</taxon>
        <taxon>Sphagnopsida</taxon>
        <taxon>Sphagnales</taxon>
        <taxon>Sphagnaceae</taxon>
        <taxon>Sphagnum</taxon>
    </lineage>
</organism>
<dbReference type="Proteomes" id="UP001497444">
    <property type="component" value="Chromosome 6"/>
</dbReference>
<dbReference type="PROSITE" id="PS00020">
    <property type="entry name" value="ACTININ_2"/>
    <property type="match status" value="1"/>
</dbReference>
<evidence type="ECO:0000313" key="8">
    <source>
        <dbReference type="Proteomes" id="UP001497444"/>
    </source>
</evidence>
<evidence type="ECO:0000256" key="2">
    <source>
        <dbReference type="ARBA" id="ARBA00022737"/>
    </source>
</evidence>
<dbReference type="InterPro" id="IPR001589">
    <property type="entry name" value="Actinin_actin-bd_CS"/>
</dbReference>
<dbReference type="SMART" id="SM00799">
    <property type="entry name" value="DENN"/>
    <property type="match status" value="1"/>
</dbReference>
<evidence type="ECO:0000259" key="5">
    <source>
        <dbReference type="PROSITE" id="PS50021"/>
    </source>
</evidence>
<dbReference type="Gene3D" id="1.10.418.10">
    <property type="entry name" value="Calponin-like domain"/>
    <property type="match status" value="4"/>
</dbReference>
<feature type="domain" description="UDENN" evidence="6">
    <location>
        <begin position="802"/>
        <end position="1487"/>
    </location>
</feature>
<dbReference type="PANTHER" id="PTHR19961">
    <property type="entry name" value="FIMBRIN/PLASTIN"/>
    <property type="match status" value="1"/>
</dbReference>
<dbReference type="Gene3D" id="1.10.238.10">
    <property type="entry name" value="EF-hand"/>
    <property type="match status" value="1"/>
</dbReference>
<dbReference type="InterPro" id="IPR001715">
    <property type="entry name" value="CH_dom"/>
</dbReference>
<dbReference type="InterPro" id="IPR001194">
    <property type="entry name" value="cDENN_dom"/>
</dbReference>
<sequence>MGYMGGGSGFAGGVQVQDVCLASSFTQGDLRYLKSQFDIISSGKPGNVTATDLVSGMKALNIEGSFTSEEIEGIISQCHSQRPGCLDFEDFLRVQLELRKTGRGFKRSPSKGGDSSFLTSSATTLVHTISDSEKKAYIDHINTYLEDDVVLSKVLPIDPATHQLFEIVKDGILLCKLINVAVPGTIDERAVNMKERLNPWERTENHTLCLNSAKAIGCSVVNIGTQDLAEGRPHLVLGLISQIVKIQLLADVNLKKMPELVELLDDSEEFEEFWSLPAEKVLLRWMNFHLKKAGHKKPVTNFSSDIKDGTVYTLLLHQLAPETCSLEPLQVEDPIERAKAVLAQAERINCQKYITPKDMVDGSTNLNLPFVAHLFHTRNGLSTDNGKVDYAELLEDAEYDTREERLYRMWINSLGIETFVTSLFEDMRDGWVLLQVLDKVAPGSVAWKCANQPPIQMPFKRVENCNQAVDIGRRLNFSLVNVAGSDIVQGNKKLIVAYLWQLMRYHLLQLPKNLRLQGRPVTDLEILRWANVKVKNSGKSTQMESYKDNTLSSGLFFLNLLGAVEPSVVNWSLVTNGKTEEEKRKNANYIISVARKLGCSIFLLWDDIVEVRPKMILTLTASIMLWSLSQKARKAEEGDAEHVAADVEPAQPAQDDGSEEEEKQVSSLFTQTTEEEARLAVAAAAAVRPRPSIVVSARNLQTPTSFYKWRRQLQKALKWPVNHRDQAQRNLFNPEVLTQQKRQWSELQIQALERKQQKKEPVSIFEHFVVVGLHPNSNVAATEAAFAKKKTWQRSVEKAEHLSGEVLKFKGPPVPALEAQLLFKYPLGKGLPLKTKELPDFCFPSGVEARVLERTPSLSELNEIMYGQAHQNRDDQSFVFVLKVADNATLYGVCVFVPELVQRAPAFFAMNTNLSPPRSVRSRFLVSAPRCYCLLTRLPFFSLHFEVLNSIIAQERLDRITECVNEMSLAEQVPPMVKVGSKNISRGGSPAVDDPDGWMESAIPVDSVLGATAAAAGLISESEMNSFSLRVSGHMSPDTASELASPQSLTPLAQTQREACVGEGVHCETNQGSLSISRSQGGMEVNPEESASNGDMENPLSNANIDKTKDLGSTSSMGTFSLQSGRGHERADSSESIYSGLENSLPRDDSDEDFGEASLSGQEDTDGSEAVLAWAESNNNNSLRILCAYQRLPVPMRGDTIQFQPLEHLSPITFTRPGNLSTRVTGGGVRDLKACQTNLELAEARASAMATEEAEAFATWAVATLCRALSLENVLAMFVGSLLEKQMVVICPNLGVLSAVVLSIKPMIQPYEWQCLLLPILPNKMLDFLDAPVPFIVGVQHKTAEVRSKSSNLIRVNVYKDKVTMSSMPQLPRQKELMSALEPYHAKLAAEKASAKRHPVHQCNGAQISAVEGFLAVLRSYLESLCTNLRSHTITNVQSNNDKVSLLLKDSFIDSFPPRDQPFIKLFADTQLFAVYTDAVLSSYQHS</sequence>
<dbReference type="SUPFAM" id="SSF47473">
    <property type="entry name" value="EF-hand"/>
    <property type="match status" value="1"/>
</dbReference>
<dbReference type="SUPFAM" id="SSF47576">
    <property type="entry name" value="Calponin-homology domain, CH-domain"/>
    <property type="match status" value="1"/>
</dbReference>
<dbReference type="Pfam" id="PF03456">
    <property type="entry name" value="uDENN"/>
    <property type="match status" value="1"/>
</dbReference>
<dbReference type="InterPro" id="IPR005113">
    <property type="entry name" value="uDENN_dom"/>
</dbReference>
<evidence type="ECO:0000256" key="4">
    <source>
        <dbReference type="SAM" id="MobiDB-lite"/>
    </source>
</evidence>
<dbReference type="InterPro" id="IPR011992">
    <property type="entry name" value="EF-hand-dom_pair"/>
</dbReference>
<keyword evidence="8" id="KW-1185">Reference proteome</keyword>
<dbReference type="InterPro" id="IPR043153">
    <property type="entry name" value="DENN_C"/>
</dbReference>
<reference evidence="7" key="1">
    <citation type="submission" date="2024-02" db="EMBL/GenBank/DDBJ databases">
        <authorList>
            <consortium name="ELIXIR-Norway"/>
            <consortium name="Elixir Norway"/>
        </authorList>
    </citation>
    <scope>NUCLEOTIDE SEQUENCE</scope>
</reference>
<keyword evidence="3" id="KW-0009">Actin-binding</keyword>
<dbReference type="InterPro" id="IPR037516">
    <property type="entry name" value="Tripartite_DENN"/>
</dbReference>
<dbReference type="CDD" id="cd21293">
    <property type="entry name" value="CH_AtFIM_like_rpt1"/>
    <property type="match status" value="1"/>
</dbReference>
<feature type="region of interest" description="Disordered" evidence="4">
    <location>
        <begin position="1071"/>
        <end position="1168"/>
    </location>
</feature>
<proteinExistence type="predicted"/>
<evidence type="ECO:0000256" key="1">
    <source>
        <dbReference type="ARBA" id="ARBA00011385"/>
    </source>
</evidence>
<dbReference type="EMBL" id="OZ020101">
    <property type="protein sequence ID" value="CAK9274795.1"/>
    <property type="molecule type" value="Genomic_DNA"/>
</dbReference>
<accession>A0ABP0XB47</accession>
<dbReference type="PANTHER" id="PTHR19961:SF18">
    <property type="entry name" value="FI19014P1"/>
    <property type="match status" value="1"/>
</dbReference>
<dbReference type="CDD" id="cd21299">
    <property type="entry name" value="CH_AtFIM_like_rpt3"/>
    <property type="match status" value="1"/>
</dbReference>
<feature type="domain" description="Calponin-homology (CH)" evidence="5">
    <location>
        <begin position="401"/>
        <end position="507"/>
    </location>
</feature>
<feature type="compositionally biased region" description="Polar residues" evidence="4">
    <location>
        <begin position="1089"/>
        <end position="1124"/>
    </location>
</feature>
<dbReference type="PROSITE" id="PS50021">
    <property type="entry name" value="CH"/>
    <property type="match status" value="4"/>
</dbReference>
<dbReference type="Pfam" id="PF00307">
    <property type="entry name" value="CH"/>
    <property type="match status" value="4"/>
</dbReference>
<feature type="domain" description="Calponin-homology (CH)" evidence="5">
    <location>
        <begin position="131"/>
        <end position="248"/>
    </location>
</feature>
<evidence type="ECO:0000256" key="3">
    <source>
        <dbReference type="ARBA" id="ARBA00023203"/>
    </source>
</evidence>
<evidence type="ECO:0000313" key="7">
    <source>
        <dbReference type="EMBL" id="CAK9274795.1"/>
    </source>
</evidence>
<dbReference type="InterPro" id="IPR036872">
    <property type="entry name" value="CH_dom_sf"/>
</dbReference>
<dbReference type="Gene3D" id="3.40.50.11500">
    <property type="match status" value="1"/>
</dbReference>